<comment type="pathway">
    <text evidence="1">Protein modification; protein ubiquitination.</text>
</comment>
<dbReference type="PROSITE" id="PS50144">
    <property type="entry name" value="MATH"/>
    <property type="match status" value="1"/>
</dbReference>
<dbReference type="Proteomes" id="UP001231189">
    <property type="component" value="Unassembled WGS sequence"/>
</dbReference>
<dbReference type="InterPro" id="IPR045005">
    <property type="entry name" value="BPM1-6"/>
</dbReference>
<dbReference type="SUPFAM" id="SSF54695">
    <property type="entry name" value="POZ domain"/>
    <property type="match status" value="1"/>
</dbReference>
<dbReference type="SUPFAM" id="SSF49599">
    <property type="entry name" value="TRAF domain-like"/>
    <property type="match status" value="1"/>
</dbReference>
<dbReference type="CDD" id="cd00121">
    <property type="entry name" value="MATH"/>
    <property type="match status" value="1"/>
</dbReference>
<accession>A0AAD8W817</accession>
<comment type="caution">
    <text evidence="5">The sequence shown here is derived from an EMBL/GenBank/DDBJ whole genome shotgun (WGS) entry which is preliminary data.</text>
</comment>
<dbReference type="CDD" id="cd18280">
    <property type="entry name" value="BTB_POZ_BPM_plant"/>
    <property type="match status" value="1"/>
</dbReference>
<dbReference type="PANTHER" id="PTHR26379:SF215">
    <property type="entry name" value="BTB DOMAIN-CONTAINING PROTEIN"/>
    <property type="match status" value="1"/>
</dbReference>
<dbReference type="Gene3D" id="1.25.40.420">
    <property type="match status" value="1"/>
</dbReference>
<keyword evidence="6" id="KW-1185">Reference proteome</keyword>
<evidence type="ECO:0000256" key="1">
    <source>
        <dbReference type="ARBA" id="ARBA00004906"/>
    </source>
</evidence>
<organism evidence="5 6">
    <name type="scientific">Lolium multiflorum</name>
    <name type="common">Italian ryegrass</name>
    <name type="synonym">Lolium perenne subsp. multiflorum</name>
    <dbReference type="NCBI Taxonomy" id="4521"/>
    <lineage>
        <taxon>Eukaryota</taxon>
        <taxon>Viridiplantae</taxon>
        <taxon>Streptophyta</taxon>
        <taxon>Embryophyta</taxon>
        <taxon>Tracheophyta</taxon>
        <taxon>Spermatophyta</taxon>
        <taxon>Magnoliopsida</taxon>
        <taxon>Liliopsida</taxon>
        <taxon>Poales</taxon>
        <taxon>Poaceae</taxon>
        <taxon>BOP clade</taxon>
        <taxon>Pooideae</taxon>
        <taxon>Poodae</taxon>
        <taxon>Poeae</taxon>
        <taxon>Poeae Chloroplast Group 2 (Poeae type)</taxon>
        <taxon>Loliodinae</taxon>
        <taxon>Loliinae</taxon>
        <taxon>Lolium</taxon>
    </lineage>
</organism>
<dbReference type="InterPro" id="IPR002083">
    <property type="entry name" value="MATH/TRAF_dom"/>
</dbReference>
<dbReference type="AlphaFoldDB" id="A0AAD8W817"/>
<evidence type="ECO:0000259" key="4">
    <source>
        <dbReference type="PROSITE" id="PS50144"/>
    </source>
</evidence>
<dbReference type="PROSITE" id="PS50097">
    <property type="entry name" value="BTB"/>
    <property type="match status" value="1"/>
</dbReference>
<feature type="domain" description="MATH" evidence="4">
    <location>
        <begin position="26"/>
        <end position="156"/>
    </location>
</feature>
<evidence type="ECO:0000259" key="3">
    <source>
        <dbReference type="PROSITE" id="PS50097"/>
    </source>
</evidence>
<dbReference type="GO" id="GO:0016567">
    <property type="term" value="P:protein ubiquitination"/>
    <property type="evidence" value="ECO:0007669"/>
    <property type="project" value="InterPro"/>
</dbReference>
<gene>
    <name evidence="5" type="ORF">QYE76_062042</name>
</gene>
<evidence type="ECO:0000256" key="2">
    <source>
        <dbReference type="ARBA" id="ARBA00010846"/>
    </source>
</evidence>
<dbReference type="EMBL" id="JAUUTY010000004">
    <property type="protein sequence ID" value="KAK1644237.1"/>
    <property type="molecule type" value="Genomic_DNA"/>
</dbReference>
<dbReference type="Gene3D" id="2.60.210.10">
    <property type="entry name" value="Apoptosis, Tumor Necrosis Factor Receptor Associated Protein 2, Chain A"/>
    <property type="match status" value="1"/>
</dbReference>
<dbReference type="Pfam" id="PF22486">
    <property type="entry name" value="MATH_2"/>
    <property type="match status" value="1"/>
</dbReference>
<name>A0AAD8W817_LOLMU</name>
<dbReference type="InterPro" id="IPR056423">
    <property type="entry name" value="BACK_BPM_SPOP"/>
</dbReference>
<dbReference type="Gene3D" id="3.30.710.10">
    <property type="entry name" value="Potassium Channel Kv1.1, Chain A"/>
    <property type="match status" value="1"/>
</dbReference>
<reference evidence="5" key="1">
    <citation type="submission" date="2023-07" db="EMBL/GenBank/DDBJ databases">
        <title>A chromosome-level genome assembly of Lolium multiflorum.</title>
        <authorList>
            <person name="Chen Y."/>
            <person name="Copetti D."/>
            <person name="Kolliker R."/>
            <person name="Studer B."/>
        </authorList>
    </citation>
    <scope>NUCLEOTIDE SEQUENCE</scope>
    <source>
        <strain evidence="5">02402/16</strain>
        <tissue evidence="5">Leaf</tissue>
    </source>
</reference>
<dbReference type="InterPro" id="IPR000210">
    <property type="entry name" value="BTB/POZ_dom"/>
</dbReference>
<dbReference type="PANTHER" id="PTHR26379">
    <property type="entry name" value="BTB/POZ AND MATH DOMAIN-CONTAINING PROTEIN 1"/>
    <property type="match status" value="1"/>
</dbReference>
<dbReference type="InterPro" id="IPR008974">
    <property type="entry name" value="TRAF-like"/>
</dbReference>
<proteinExistence type="inferred from homology"/>
<dbReference type="SMART" id="SM00225">
    <property type="entry name" value="BTB"/>
    <property type="match status" value="1"/>
</dbReference>
<dbReference type="InterPro" id="IPR011333">
    <property type="entry name" value="SKP1/BTB/POZ_sf"/>
</dbReference>
<feature type="domain" description="BTB" evidence="3">
    <location>
        <begin position="191"/>
        <end position="259"/>
    </location>
</feature>
<evidence type="ECO:0000313" key="6">
    <source>
        <dbReference type="Proteomes" id="UP001231189"/>
    </source>
</evidence>
<dbReference type="Pfam" id="PF00651">
    <property type="entry name" value="BTB"/>
    <property type="match status" value="1"/>
</dbReference>
<dbReference type="SMART" id="SM00061">
    <property type="entry name" value="MATH"/>
    <property type="match status" value="1"/>
</dbReference>
<evidence type="ECO:0000313" key="5">
    <source>
        <dbReference type="EMBL" id="KAK1644237.1"/>
    </source>
</evidence>
<dbReference type="Pfam" id="PF24570">
    <property type="entry name" value="BACK_BPM_SPOP"/>
    <property type="match status" value="1"/>
</dbReference>
<sequence length="372" mass="41130">MPTFSHVAGDAPSSGSASSIVAGAVSGYHSLKIVGYSRTKELPNGQQIESRQFRVGGRTWRVRYCPNGWQSNSIDFISFFLKLDDTLAEGETVKAQYEFSLLDQHGKPVPAYTQTGRINDFSVDRKSWGFSKFIRREALEKSEHLKDDSFTVKVDVTIMGDFHTQDTPSILLPPSDMHRHFGDLLSSKVGVDVEFRVGGETFSAHRSVLAARSPVFRAQFYGPMKEGTTTEAICIDDMEAHVFNALLSFIYTDVLPDMKQGEEYAIVMAQHLLVAADKYHLDRLKLVCEDKLSRGISTSSVATFLALADQHHCHDLKAACLEFLSSPTNLVAAMESEGFEFLTKSCPGVIKDLLMSQVVPTLLGKRKSSAST</sequence>
<comment type="similarity">
    <text evidence="2">Belongs to the Tdpoz family.</text>
</comment>
<protein>
    <submittedName>
        <fullName evidence="5">Uncharacterized protein</fullName>
    </submittedName>
</protein>